<protein>
    <submittedName>
        <fullName evidence="6">ComF operon protein 1 ComFA</fullName>
    </submittedName>
</protein>
<dbReference type="PROSITE" id="PS51192">
    <property type="entry name" value="HELICASE_ATP_BIND_1"/>
    <property type="match status" value="1"/>
</dbReference>
<keyword evidence="2" id="KW-0067">ATP-binding</keyword>
<gene>
    <name evidence="6" type="ORF">LACPI_1983</name>
</gene>
<dbReference type="PANTHER" id="PTHR30580">
    <property type="entry name" value="PRIMOSOMAL PROTEIN N"/>
    <property type="match status" value="1"/>
</dbReference>
<dbReference type="EMBL" id="LN774769">
    <property type="protein sequence ID" value="CEN29183.1"/>
    <property type="molecule type" value="Genomic_DNA"/>
</dbReference>
<dbReference type="RefSeq" id="WP_047916184.1">
    <property type="nucleotide sequence ID" value="NZ_LN774769.1"/>
</dbReference>
<dbReference type="Pfam" id="PF00270">
    <property type="entry name" value="DEAD"/>
    <property type="match status" value="1"/>
</dbReference>
<evidence type="ECO:0000259" key="5">
    <source>
        <dbReference type="PROSITE" id="PS51194"/>
    </source>
</evidence>
<dbReference type="SUPFAM" id="SSF52540">
    <property type="entry name" value="P-loop containing nucleoside triphosphate hydrolases"/>
    <property type="match status" value="1"/>
</dbReference>
<dbReference type="GO" id="GO:0003677">
    <property type="term" value="F:DNA binding"/>
    <property type="evidence" value="ECO:0007669"/>
    <property type="project" value="UniProtKB-KW"/>
</dbReference>
<name>A0A0D6DZL3_9LACT</name>
<evidence type="ECO:0000313" key="7">
    <source>
        <dbReference type="Proteomes" id="UP000033166"/>
    </source>
</evidence>
<keyword evidence="1" id="KW-0547">Nucleotide-binding</keyword>
<dbReference type="AlphaFoldDB" id="A0A0D6DZL3"/>
<dbReference type="InterPro" id="IPR011545">
    <property type="entry name" value="DEAD/DEAH_box_helicase_dom"/>
</dbReference>
<dbReference type="Proteomes" id="UP000033166">
    <property type="component" value="Chromosome I"/>
</dbReference>
<evidence type="ECO:0000256" key="2">
    <source>
        <dbReference type="ARBA" id="ARBA00022840"/>
    </source>
</evidence>
<dbReference type="GO" id="GO:0005524">
    <property type="term" value="F:ATP binding"/>
    <property type="evidence" value="ECO:0007669"/>
    <property type="project" value="UniProtKB-KW"/>
</dbReference>
<dbReference type="GO" id="GO:0006310">
    <property type="term" value="P:DNA recombination"/>
    <property type="evidence" value="ECO:0007669"/>
    <property type="project" value="TreeGrafter"/>
</dbReference>
<evidence type="ECO:0000313" key="6">
    <source>
        <dbReference type="EMBL" id="CEN29183.1"/>
    </source>
</evidence>
<accession>A0A0D6DZL3</accession>
<dbReference type="InterPro" id="IPR014001">
    <property type="entry name" value="Helicase_ATP-bd"/>
</dbReference>
<dbReference type="Gene3D" id="3.40.50.300">
    <property type="entry name" value="P-loop containing nucleotide triphosphate hydrolases"/>
    <property type="match status" value="2"/>
</dbReference>
<evidence type="ECO:0000256" key="1">
    <source>
        <dbReference type="ARBA" id="ARBA00022741"/>
    </source>
</evidence>
<evidence type="ECO:0000259" key="4">
    <source>
        <dbReference type="PROSITE" id="PS51192"/>
    </source>
</evidence>
<dbReference type="KEGG" id="lpk:LACPI_1983"/>
<feature type="domain" description="Helicase ATP-binding" evidence="4">
    <location>
        <begin position="108"/>
        <end position="258"/>
    </location>
</feature>
<dbReference type="SMART" id="SM00487">
    <property type="entry name" value="DEXDc"/>
    <property type="match status" value="1"/>
</dbReference>
<dbReference type="GO" id="GO:0006270">
    <property type="term" value="P:DNA replication initiation"/>
    <property type="evidence" value="ECO:0007669"/>
    <property type="project" value="TreeGrafter"/>
</dbReference>
<dbReference type="HOGENOM" id="CLU_024742_0_0_9"/>
<dbReference type="PANTHER" id="PTHR30580:SF1">
    <property type="entry name" value="COMF OPERON PROTEIN 1"/>
    <property type="match status" value="1"/>
</dbReference>
<proteinExistence type="predicted"/>
<dbReference type="GO" id="GO:0006302">
    <property type="term" value="P:double-strand break repair"/>
    <property type="evidence" value="ECO:0007669"/>
    <property type="project" value="TreeGrafter"/>
</dbReference>
<keyword evidence="3" id="KW-0238">DNA-binding</keyword>
<organism evidence="6 7">
    <name type="scientific">Pseudolactococcus piscium MKFS47</name>
    <dbReference type="NCBI Taxonomy" id="297352"/>
    <lineage>
        <taxon>Bacteria</taxon>
        <taxon>Bacillati</taxon>
        <taxon>Bacillota</taxon>
        <taxon>Bacilli</taxon>
        <taxon>Lactobacillales</taxon>
        <taxon>Streptococcaceae</taxon>
        <taxon>Pseudolactococcus</taxon>
    </lineage>
</organism>
<dbReference type="Pfam" id="PF00271">
    <property type="entry name" value="Helicase_C"/>
    <property type="match status" value="1"/>
</dbReference>
<dbReference type="SMART" id="SM00490">
    <property type="entry name" value="HELICc"/>
    <property type="match status" value="1"/>
</dbReference>
<dbReference type="PROSITE" id="PS51194">
    <property type="entry name" value="HELICASE_CTER"/>
    <property type="match status" value="1"/>
</dbReference>
<feature type="domain" description="Helicase C-terminal" evidence="5">
    <location>
        <begin position="277"/>
        <end position="424"/>
    </location>
</feature>
<dbReference type="InterPro" id="IPR001650">
    <property type="entry name" value="Helicase_C-like"/>
</dbReference>
<sequence>MENLFGRLLTQQELGPDMSLLPQDVIQFAGMAITGKNVICKRCGTASSCQTVRLEIPAYFCPECLQLGRVRSDEFLYHLPQQPFPRKDALLWTGTLTPYQADISKQLVQAVDQKEQILVHAVTGAGKTEMIYAAISRSLASGGAVCIATPRTDVARELYTRLSKDFAVPISLLHADSPPYFRTPLVISTTHQLLRFREAFDLLIIDEVDAFPFSDNPALYYAAEHAQKTSATLVYLTATSTDTLDKLVSSDLLKRITLSRRFHGHPLVVPKSIFSYPEKIIYRHIQKQRQTGFPLLLFAPVIRFGQSFTAQLSKLLPHEKIGFVASTTENRSGIISQFREGELTILVSTTILERGVTFPKVDVFVLESQHRLFTASSLIQIAGRAGRSIERPTGLVYFFHNGLTKQMTRAISDIRKMNRLGGFS</sequence>
<dbReference type="GO" id="GO:0043138">
    <property type="term" value="F:3'-5' DNA helicase activity"/>
    <property type="evidence" value="ECO:0007669"/>
    <property type="project" value="TreeGrafter"/>
</dbReference>
<reference evidence="7" key="1">
    <citation type="submission" date="2015-01" db="EMBL/GenBank/DDBJ databases">
        <authorList>
            <person name="Andreevskaya M."/>
        </authorList>
    </citation>
    <scope>NUCLEOTIDE SEQUENCE [LARGE SCALE GENOMIC DNA]</scope>
    <source>
        <strain evidence="7">MKFS47</strain>
    </source>
</reference>
<dbReference type="STRING" id="1364.LP2241_50322"/>
<dbReference type="InterPro" id="IPR027417">
    <property type="entry name" value="P-loop_NTPase"/>
</dbReference>
<evidence type="ECO:0000256" key="3">
    <source>
        <dbReference type="ARBA" id="ARBA00023125"/>
    </source>
</evidence>